<comment type="caution">
    <text evidence="6">The sequence shown here is derived from an EMBL/GenBank/DDBJ whole genome shotgun (WGS) entry which is preliminary data.</text>
</comment>
<dbReference type="EMBL" id="QWLV01000001">
    <property type="protein sequence ID" value="RHW18796.1"/>
    <property type="molecule type" value="Genomic_DNA"/>
</dbReference>
<evidence type="ECO:0000313" key="6">
    <source>
        <dbReference type="EMBL" id="RHW18796.1"/>
    </source>
</evidence>
<keyword evidence="5" id="KW-0812">Transmembrane</keyword>
<evidence type="ECO:0000256" key="1">
    <source>
        <dbReference type="ARBA" id="ARBA00004442"/>
    </source>
</evidence>
<keyword evidence="5" id="KW-1133">Transmembrane helix</keyword>
<dbReference type="Gene3D" id="2.60.40.1120">
    <property type="entry name" value="Carboxypeptidase-like, regulatory domain"/>
    <property type="match status" value="1"/>
</dbReference>
<keyword evidence="2 5" id="KW-0472">Membrane</keyword>
<evidence type="ECO:0000313" key="7">
    <source>
        <dbReference type="Proteomes" id="UP000266693"/>
    </source>
</evidence>
<dbReference type="InterPro" id="IPR013784">
    <property type="entry name" value="Carb-bd-like_fold"/>
</dbReference>
<sequence length="1083" mass="117529">MSRSDASRCARGAKQPSARGRSATRKQSEGIFVTNSTTIKRALLRSGSAFQALALLGAGLTTSAIVAVPAVAQDYTRGSLEGTALSSTGEPLSGATVTLRSNAQGFERSTTADANGDFSFNLLPPGTYALQIRGTNGEIIGDPAVPITAGQSANFTYTATGGTAAETAATGDEIVVTGSRVQTSDFAATTTGITLNVQQTVESIPIPRTQTGLILLAPGTSQGDANFADCTDCVSVGGATIAENSYYVNGLNTTNFRTMVGNNTVPFEFYRSFEVKTGGYTAEFGRSLGGVTSAVTKSGSNDFAAGMVLTYQPDALTSDAPNTYQDAEETLLKTRNDTDYTENLAAAFYASGALVKDHVFFYGLYQPRFNKQEDTSVANGFRFVETDKDPFFGGKVDLVFGDHRLEGTYFRDKRDITTDYLGVDSDGEVTGYSGSDVLTQGGDNFIVQYTGQFTDWLTLSAAYGENNYTRRAVSSSDVSVTSSTLGGITRVVAGLPLTSGNPTDGEDNRKVYRVDADVYVSFLGDHHFRLGYDREDLTSEELTFYTNNYAYVFNPTYIRRRLYLNTGSFTSRQQAFYLQDSWDLLDDRLNLQLGIRNDNYRNSSVGGEPYLEMENQWAPRLGASFDVFGDKLTKINAFYGRYYLGVPTNTNIRLAGQELYYEQRFAYAAGVDPTVFDSRGVPEGQEFTADGSPVLGGLTAANTNDCPEVGPDSGSLCTTVFSDGVLGPTDTLVAADLKPMYQDEFIVGISHRMDDWTFGLNYINRRLKQTLEDVAIDAAVLKYCDLGPDGQANSGDEIAGCDDEFSGFHQYVLANPGEDITVRLDGNCEVDARMCDVVTLSADDLGYPKPQRNYDAVEFTARKAFDGLYSLDFSYTWARVRGNYEGSVKSDNNQDDAGLTQDYDQPGLTDGAYGILANEREHTFKLFGFLQPVDWMSIGANLTVQSPRNFSCIGVHPTDEFAAGYQAASFWCRNPAAADAASETFTDGDGVDHYLVNRGTAFQSEWNTNLDLGVQFKLPGDLSGSSFRVDVFNVFNSKAKLDYVEFGDTNAGAARTDYRLVTGYQAPRAVRFTLAMRFGGDTQ</sequence>
<feature type="transmembrane region" description="Helical" evidence="5">
    <location>
        <begin position="49"/>
        <end position="72"/>
    </location>
</feature>
<keyword evidence="7" id="KW-1185">Reference proteome</keyword>
<reference evidence="6 7" key="1">
    <citation type="submission" date="2018-08" db="EMBL/GenBank/DDBJ databases">
        <title>The multiple taxonomic identification of Sphingomonas gilva.</title>
        <authorList>
            <person name="Zhu D."/>
            <person name="Zheng S."/>
        </authorList>
    </citation>
    <scope>NUCLEOTIDE SEQUENCE [LARGE SCALE GENOMIC DNA]</scope>
    <source>
        <strain evidence="6 7">ZDH117</strain>
    </source>
</reference>
<accession>A0A396RRW9</accession>
<evidence type="ECO:0000256" key="3">
    <source>
        <dbReference type="ARBA" id="ARBA00023237"/>
    </source>
</evidence>
<comment type="subcellular location">
    <subcellularLocation>
        <location evidence="1">Cell outer membrane</location>
    </subcellularLocation>
</comment>
<protein>
    <submittedName>
        <fullName evidence="6">TonB-dependent receptor</fullName>
    </submittedName>
</protein>
<gene>
    <name evidence="6" type="ORF">D1610_01165</name>
</gene>
<dbReference type="SUPFAM" id="SSF56935">
    <property type="entry name" value="Porins"/>
    <property type="match status" value="1"/>
</dbReference>
<evidence type="ECO:0000256" key="5">
    <source>
        <dbReference type="SAM" id="Phobius"/>
    </source>
</evidence>
<dbReference type="AlphaFoldDB" id="A0A396RRW9"/>
<dbReference type="Gene3D" id="2.40.170.20">
    <property type="entry name" value="TonB-dependent receptor, beta-barrel domain"/>
    <property type="match status" value="1"/>
</dbReference>
<dbReference type="Gene3D" id="2.170.130.10">
    <property type="entry name" value="TonB-dependent receptor, plug domain"/>
    <property type="match status" value="1"/>
</dbReference>
<evidence type="ECO:0000256" key="2">
    <source>
        <dbReference type="ARBA" id="ARBA00023136"/>
    </source>
</evidence>
<evidence type="ECO:0000256" key="4">
    <source>
        <dbReference type="SAM" id="MobiDB-lite"/>
    </source>
</evidence>
<keyword evidence="6" id="KW-0675">Receptor</keyword>
<name>A0A396RRW9_9SPHN</name>
<organism evidence="6 7">
    <name type="scientific">Sphingomonas gilva</name>
    <dbReference type="NCBI Taxonomy" id="2305907"/>
    <lineage>
        <taxon>Bacteria</taxon>
        <taxon>Pseudomonadati</taxon>
        <taxon>Pseudomonadota</taxon>
        <taxon>Alphaproteobacteria</taxon>
        <taxon>Sphingomonadales</taxon>
        <taxon>Sphingomonadaceae</taxon>
        <taxon>Sphingomonas</taxon>
    </lineage>
</organism>
<dbReference type="GO" id="GO:0030246">
    <property type="term" value="F:carbohydrate binding"/>
    <property type="evidence" value="ECO:0007669"/>
    <property type="project" value="InterPro"/>
</dbReference>
<dbReference type="OrthoDB" id="9768147at2"/>
<feature type="region of interest" description="Disordered" evidence="4">
    <location>
        <begin position="1"/>
        <end position="29"/>
    </location>
</feature>
<keyword evidence="3" id="KW-0998">Cell outer membrane</keyword>
<dbReference type="InterPro" id="IPR037066">
    <property type="entry name" value="Plug_dom_sf"/>
</dbReference>
<dbReference type="Proteomes" id="UP000266693">
    <property type="component" value="Unassembled WGS sequence"/>
</dbReference>
<dbReference type="Pfam" id="PF13620">
    <property type="entry name" value="CarboxypepD_reg"/>
    <property type="match status" value="1"/>
</dbReference>
<dbReference type="InterPro" id="IPR036942">
    <property type="entry name" value="Beta-barrel_TonB_sf"/>
</dbReference>
<proteinExistence type="predicted"/>
<dbReference type="GO" id="GO:0009279">
    <property type="term" value="C:cell outer membrane"/>
    <property type="evidence" value="ECO:0007669"/>
    <property type="project" value="UniProtKB-SubCell"/>
</dbReference>
<dbReference type="SUPFAM" id="SSF49452">
    <property type="entry name" value="Starch-binding domain-like"/>
    <property type="match status" value="1"/>
</dbReference>